<feature type="binding site" evidence="15">
    <location>
        <position position="380"/>
    </location>
    <ligand>
        <name>L-serine</name>
        <dbReference type="ChEBI" id="CHEBI:33384"/>
    </ligand>
</feature>
<evidence type="ECO:0000256" key="7">
    <source>
        <dbReference type="ARBA" id="ARBA00022741"/>
    </source>
</evidence>
<dbReference type="SUPFAM" id="SSF55681">
    <property type="entry name" value="Class II aaRS and biotin synthetases"/>
    <property type="match status" value="1"/>
</dbReference>
<evidence type="ECO:0000256" key="17">
    <source>
        <dbReference type="SAM" id="Coils"/>
    </source>
</evidence>
<dbReference type="GO" id="GO:0005524">
    <property type="term" value="F:ATP binding"/>
    <property type="evidence" value="ECO:0007669"/>
    <property type="project" value="UniProtKB-KW"/>
</dbReference>
<evidence type="ECO:0000256" key="11">
    <source>
        <dbReference type="ARBA" id="ARBA00039158"/>
    </source>
</evidence>
<gene>
    <name evidence="19" type="ORF">UT34_C0002G0216</name>
</gene>
<comment type="subcellular location">
    <subcellularLocation>
        <location evidence="1">Cytoplasm</location>
    </subcellularLocation>
</comment>
<evidence type="ECO:0000259" key="18">
    <source>
        <dbReference type="PROSITE" id="PS50862"/>
    </source>
</evidence>
<dbReference type="NCBIfam" id="TIGR00414">
    <property type="entry name" value="serS"/>
    <property type="match status" value="1"/>
</dbReference>
<dbReference type="PANTHER" id="PTHR43697">
    <property type="entry name" value="SERYL-TRNA SYNTHETASE"/>
    <property type="match status" value="1"/>
</dbReference>
<dbReference type="SUPFAM" id="SSF46589">
    <property type="entry name" value="tRNA-binding arm"/>
    <property type="match status" value="1"/>
</dbReference>
<keyword evidence="9" id="KW-0648">Protein biosynthesis</keyword>
<evidence type="ECO:0000313" key="19">
    <source>
        <dbReference type="EMBL" id="KKR05709.1"/>
    </source>
</evidence>
<dbReference type="Gene3D" id="3.30.930.10">
    <property type="entry name" value="Bira Bifunctional Protein, Domain 2"/>
    <property type="match status" value="1"/>
</dbReference>
<dbReference type="STRING" id="1619100.UT34_C0002G0216"/>
<dbReference type="InterPro" id="IPR006195">
    <property type="entry name" value="aa-tRNA-synth_II"/>
</dbReference>
<dbReference type="PIRSF" id="PIRSF001529">
    <property type="entry name" value="Ser-tRNA-synth_IIa"/>
    <property type="match status" value="1"/>
</dbReference>
<organism evidence="19 20">
    <name type="scientific">candidate division WS6 bacterium GW2011_GWF2_39_15</name>
    <dbReference type="NCBI Taxonomy" id="1619100"/>
    <lineage>
        <taxon>Bacteria</taxon>
        <taxon>Candidatus Dojkabacteria</taxon>
    </lineage>
</organism>
<comment type="pathway">
    <text evidence="2">Aminoacyl-tRNA biosynthesis; selenocysteinyl-tRNA(Sec) biosynthesis; L-seryl-tRNA(Sec) from L-serine and tRNA(Sec): step 1/1.</text>
</comment>
<dbReference type="EMBL" id="LBWK01000002">
    <property type="protein sequence ID" value="KKR05709.1"/>
    <property type="molecule type" value="Genomic_DNA"/>
</dbReference>
<dbReference type="InterPro" id="IPR045864">
    <property type="entry name" value="aa-tRNA-synth_II/BPL/LPL"/>
</dbReference>
<comment type="similarity">
    <text evidence="3">Belongs to the class-II aminoacyl-tRNA synthetase family. Type-1 seryl-tRNA synthetase subfamily.</text>
</comment>
<feature type="binding site" evidence="16">
    <location>
        <begin position="260"/>
        <end position="262"/>
    </location>
    <ligand>
        <name>ATP</name>
        <dbReference type="ChEBI" id="CHEBI:30616"/>
    </ligand>
</feature>
<keyword evidence="10" id="KW-0030">Aminoacyl-tRNA synthetase</keyword>
<feature type="binding site" evidence="15">
    <location>
        <position position="260"/>
    </location>
    <ligand>
        <name>L-serine</name>
        <dbReference type="ChEBI" id="CHEBI:33384"/>
    </ligand>
</feature>
<comment type="caution">
    <text evidence="19">The sequence shown here is derived from an EMBL/GenBank/DDBJ whole genome shotgun (WGS) entry which is preliminary data.</text>
</comment>
<evidence type="ECO:0000256" key="10">
    <source>
        <dbReference type="ARBA" id="ARBA00023146"/>
    </source>
</evidence>
<dbReference type="Pfam" id="PF02403">
    <property type="entry name" value="Seryl_tRNA_N"/>
    <property type="match status" value="1"/>
</dbReference>
<dbReference type="Proteomes" id="UP000034799">
    <property type="component" value="Unassembled WGS sequence"/>
</dbReference>
<dbReference type="GO" id="GO:0005737">
    <property type="term" value="C:cytoplasm"/>
    <property type="evidence" value="ECO:0007669"/>
    <property type="project" value="UniProtKB-SubCell"/>
</dbReference>
<evidence type="ECO:0000256" key="14">
    <source>
        <dbReference type="NCBIfam" id="TIGR00414"/>
    </source>
</evidence>
<dbReference type="InterPro" id="IPR010978">
    <property type="entry name" value="tRNA-bd_arm"/>
</dbReference>
<feature type="binding site" evidence="16">
    <location>
        <begin position="347"/>
        <end position="350"/>
    </location>
    <ligand>
        <name>ATP</name>
        <dbReference type="ChEBI" id="CHEBI:30616"/>
    </ligand>
</feature>
<feature type="binding site" evidence="15">
    <location>
        <position position="283"/>
    </location>
    <ligand>
        <name>L-serine</name>
        <dbReference type="ChEBI" id="CHEBI:33384"/>
    </ligand>
</feature>
<dbReference type="PROSITE" id="PS50862">
    <property type="entry name" value="AA_TRNA_LIGASE_II"/>
    <property type="match status" value="1"/>
</dbReference>
<dbReference type="InterPro" id="IPR002314">
    <property type="entry name" value="aa-tRNA-synt_IIb"/>
</dbReference>
<comment type="catalytic activity">
    <reaction evidence="13">
        <text>tRNA(Ser) + L-serine + ATP = L-seryl-tRNA(Ser) + AMP + diphosphate + H(+)</text>
        <dbReference type="Rhea" id="RHEA:12292"/>
        <dbReference type="Rhea" id="RHEA-COMP:9669"/>
        <dbReference type="Rhea" id="RHEA-COMP:9703"/>
        <dbReference type="ChEBI" id="CHEBI:15378"/>
        <dbReference type="ChEBI" id="CHEBI:30616"/>
        <dbReference type="ChEBI" id="CHEBI:33019"/>
        <dbReference type="ChEBI" id="CHEBI:33384"/>
        <dbReference type="ChEBI" id="CHEBI:78442"/>
        <dbReference type="ChEBI" id="CHEBI:78533"/>
        <dbReference type="ChEBI" id="CHEBI:456215"/>
        <dbReference type="EC" id="6.1.1.11"/>
    </reaction>
</comment>
<dbReference type="PATRIC" id="fig|1619100.3.peg.765"/>
<evidence type="ECO:0000256" key="12">
    <source>
        <dbReference type="ARBA" id="ARBA00047929"/>
    </source>
</evidence>
<evidence type="ECO:0000256" key="3">
    <source>
        <dbReference type="ARBA" id="ARBA00010728"/>
    </source>
</evidence>
<dbReference type="Gene3D" id="1.10.287.40">
    <property type="entry name" value="Serine-tRNA synthetase, tRNA binding domain"/>
    <property type="match status" value="1"/>
</dbReference>
<evidence type="ECO:0000256" key="5">
    <source>
        <dbReference type="ARBA" id="ARBA00022490"/>
    </source>
</evidence>
<proteinExistence type="inferred from homology"/>
<evidence type="ECO:0000256" key="4">
    <source>
        <dbReference type="ARBA" id="ARBA00012840"/>
    </source>
</evidence>
<evidence type="ECO:0000256" key="13">
    <source>
        <dbReference type="ARBA" id="ARBA00048823"/>
    </source>
</evidence>
<accession>A0A0G0MNS7</accession>
<dbReference type="Pfam" id="PF00587">
    <property type="entry name" value="tRNA-synt_2b"/>
    <property type="match status" value="1"/>
</dbReference>
<evidence type="ECO:0000256" key="16">
    <source>
        <dbReference type="PIRSR" id="PIRSR001529-2"/>
    </source>
</evidence>
<keyword evidence="5" id="KW-0963">Cytoplasm</keyword>
<keyword evidence="17" id="KW-0175">Coiled coil</keyword>
<dbReference type="GO" id="GO:0004828">
    <property type="term" value="F:serine-tRNA ligase activity"/>
    <property type="evidence" value="ECO:0007669"/>
    <property type="project" value="UniProtKB-UniRule"/>
</dbReference>
<keyword evidence="6 19" id="KW-0436">Ligase</keyword>
<dbReference type="PANTHER" id="PTHR43697:SF1">
    <property type="entry name" value="SERINE--TRNA LIGASE"/>
    <property type="match status" value="1"/>
</dbReference>
<evidence type="ECO:0000256" key="1">
    <source>
        <dbReference type="ARBA" id="ARBA00004496"/>
    </source>
</evidence>
<protein>
    <recommendedName>
        <fullName evidence="11 14">Serine--tRNA ligase</fullName>
        <ecNumber evidence="4 14">6.1.1.11</ecNumber>
    </recommendedName>
</protein>
<feature type="binding site" evidence="15">
    <location>
        <position position="229"/>
    </location>
    <ligand>
        <name>L-serine</name>
        <dbReference type="ChEBI" id="CHEBI:33384"/>
    </ligand>
</feature>
<comment type="catalytic activity">
    <reaction evidence="12">
        <text>tRNA(Sec) + L-serine + ATP = L-seryl-tRNA(Sec) + AMP + diphosphate + H(+)</text>
        <dbReference type="Rhea" id="RHEA:42580"/>
        <dbReference type="Rhea" id="RHEA-COMP:9742"/>
        <dbReference type="Rhea" id="RHEA-COMP:10128"/>
        <dbReference type="ChEBI" id="CHEBI:15378"/>
        <dbReference type="ChEBI" id="CHEBI:30616"/>
        <dbReference type="ChEBI" id="CHEBI:33019"/>
        <dbReference type="ChEBI" id="CHEBI:33384"/>
        <dbReference type="ChEBI" id="CHEBI:78442"/>
        <dbReference type="ChEBI" id="CHEBI:78533"/>
        <dbReference type="ChEBI" id="CHEBI:456215"/>
        <dbReference type="EC" id="6.1.1.11"/>
    </reaction>
</comment>
<dbReference type="InterPro" id="IPR002317">
    <property type="entry name" value="Ser-tRNA-ligase_type_1"/>
</dbReference>
<name>A0A0G0MNS7_9BACT</name>
<keyword evidence="7" id="KW-0547">Nucleotide-binding</keyword>
<dbReference type="GO" id="GO:0006434">
    <property type="term" value="P:seryl-tRNA aminoacylation"/>
    <property type="evidence" value="ECO:0007669"/>
    <property type="project" value="UniProtKB-UniRule"/>
</dbReference>
<dbReference type="PRINTS" id="PR00981">
    <property type="entry name" value="TRNASYNTHSER"/>
</dbReference>
<feature type="coiled-coil region" evidence="17">
    <location>
        <begin position="32"/>
        <end position="105"/>
    </location>
</feature>
<evidence type="ECO:0000256" key="9">
    <source>
        <dbReference type="ARBA" id="ARBA00022917"/>
    </source>
</evidence>
<evidence type="ECO:0000256" key="6">
    <source>
        <dbReference type="ARBA" id="ARBA00022598"/>
    </source>
</evidence>
<dbReference type="EC" id="6.1.1.11" evidence="4 14"/>
<dbReference type="AlphaFoldDB" id="A0A0G0MNS7"/>
<dbReference type="InterPro" id="IPR015866">
    <property type="entry name" value="Ser-tRNA-synth_1_N"/>
</dbReference>
<feature type="domain" description="Aminoacyl-transfer RNA synthetases class-II family profile" evidence="18">
    <location>
        <begin position="181"/>
        <end position="407"/>
    </location>
</feature>
<keyword evidence="8 16" id="KW-0067">ATP-binding</keyword>
<evidence type="ECO:0000256" key="2">
    <source>
        <dbReference type="ARBA" id="ARBA00005045"/>
    </source>
</evidence>
<evidence type="ECO:0000313" key="20">
    <source>
        <dbReference type="Proteomes" id="UP000034799"/>
    </source>
</evidence>
<sequence length="423" mass="48251">MLDIKRIVEDKEVVKKALLKRMEEKDFNLDEITDAYDERKEKQQEYDNLRAKQKGFNDQMSKVEKGSDEFKKLIVELKNLSEEVKEAEEELREAEEELKKKLEVLPNLPDDDVVGGGKENNRVIREIGEKPEFGFKIKDHLEIGEGLGMIDMDRATKMAGSNFAMYTGLGAQLEWAMINYFISEHIKDGYKMILPPHLLVEESGYTAGQLPKFKDDVYWVQDGSMLLPTAETALANIYRNELLNEADLPIKLFGYTPCYRREAGGYRANERGLLRMHQFNKVEMFQYTTPEQSEAALEELLNKATNLVDGLGLHYRVSQLAAADCSAGAAKTYDVEVWLPYLQTYYEVSSISNVRDYQARRGNIKYKTGEGDNKYVHMLNASGLATSRLMVAVLETYQNEDGSLTVPKALQQFVGKEKIEKGK</sequence>
<reference evidence="19 20" key="1">
    <citation type="journal article" date="2015" name="Nature">
        <title>rRNA introns, odd ribosomes, and small enigmatic genomes across a large radiation of phyla.</title>
        <authorList>
            <person name="Brown C.T."/>
            <person name="Hug L.A."/>
            <person name="Thomas B.C."/>
            <person name="Sharon I."/>
            <person name="Castelle C.J."/>
            <person name="Singh A."/>
            <person name="Wilkins M.J."/>
            <person name="Williams K.H."/>
            <person name="Banfield J.F."/>
        </authorList>
    </citation>
    <scope>NUCLEOTIDE SEQUENCE [LARGE SCALE GENOMIC DNA]</scope>
</reference>
<evidence type="ECO:0000256" key="8">
    <source>
        <dbReference type="ARBA" id="ARBA00022840"/>
    </source>
</evidence>
<evidence type="ECO:0000256" key="15">
    <source>
        <dbReference type="PIRSR" id="PIRSR001529-1"/>
    </source>
</evidence>
<dbReference type="InterPro" id="IPR042103">
    <property type="entry name" value="SerRS_1_N_sf"/>
</dbReference>